<dbReference type="PANTHER" id="PTHR38792">
    <property type="entry name" value="BNR/ASP-BOX REPEAT DOMAIN PROTEIN (AFU_ORTHOLOGUE AFUA_7G06430)-RELATED"/>
    <property type="match status" value="1"/>
</dbReference>
<organism evidence="2 3">
    <name type="scientific">Actinokineospora guangxiensis</name>
    <dbReference type="NCBI Taxonomy" id="1490288"/>
    <lineage>
        <taxon>Bacteria</taxon>
        <taxon>Bacillati</taxon>
        <taxon>Actinomycetota</taxon>
        <taxon>Actinomycetes</taxon>
        <taxon>Pseudonocardiales</taxon>
        <taxon>Pseudonocardiaceae</taxon>
        <taxon>Actinokineospora</taxon>
    </lineage>
</organism>
<dbReference type="CDD" id="cd15482">
    <property type="entry name" value="Sialidase_non-viral"/>
    <property type="match status" value="1"/>
</dbReference>
<comment type="caution">
    <text evidence="2">The sequence shown here is derived from an EMBL/GenBank/DDBJ whole genome shotgun (WGS) entry which is preliminary data.</text>
</comment>
<evidence type="ECO:0000256" key="1">
    <source>
        <dbReference type="SAM" id="SignalP"/>
    </source>
</evidence>
<keyword evidence="2" id="KW-0378">Hydrolase</keyword>
<evidence type="ECO:0000313" key="3">
    <source>
        <dbReference type="Proteomes" id="UP001596157"/>
    </source>
</evidence>
<reference evidence="3" key="1">
    <citation type="journal article" date="2019" name="Int. J. Syst. Evol. Microbiol.">
        <title>The Global Catalogue of Microorganisms (GCM) 10K type strain sequencing project: providing services to taxonomists for standard genome sequencing and annotation.</title>
        <authorList>
            <consortium name="The Broad Institute Genomics Platform"/>
            <consortium name="The Broad Institute Genome Sequencing Center for Infectious Disease"/>
            <person name="Wu L."/>
            <person name="Ma J."/>
        </authorList>
    </citation>
    <scope>NUCLEOTIDE SEQUENCE [LARGE SCALE GENOMIC DNA]</scope>
    <source>
        <strain evidence="3">CCUG 59778</strain>
    </source>
</reference>
<dbReference type="EMBL" id="JBHSKF010000009">
    <property type="protein sequence ID" value="MFC5288995.1"/>
    <property type="molecule type" value="Genomic_DNA"/>
</dbReference>
<proteinExistence type="predicted"/>
<evidence type="ECO:0000313" key="2">
    <source>
        <dbReference type="EMBL" id="MFC5288995.1"/>
    </source>
</evidence>
<sequence length="397" mass="42599">MSPVAGRARRTYSLTMRRISSLAAALLLVGAALPAAATPTRTLLDDVGSSYPRVIRLEHSGAANGTVLASIGTRIDDHAVGLVYRSTDGGKSFRKLSTVADPAGVSGQGACCAALYELPRRVGALAKGTLLWASTAGMDAPKGVRRVSQRLWRSDDHGATWTYLSDIAVSPNHEPGWEPELAVTEDGWLAAYYSDESERSQHDQKLVKTRTRDGITWTQPQDLIAHEGDRLVRPGMVGVRRMPDGSYFMVYEVCNNDLLRLCGIYWRTSADGWDWGAADDLGTQVITVHDRYPRHTPTITIADGAVVLASEMLVEADGRHAPGNGATLMINRGDGEWHEFPAPVPVAGVNNEGCRNFSPSILASPDGGEVLQVTSDLDGGVCKTYHATGPIPRGTIG</sequence>
<feature type="signal peptide" evidence="1">
    <location>
        <begin position="1"/>
        <end position="37"/>
    </location>
</feature>
<dbReference type="SUPFAM" id="SSF50939">
    <property type="entry name" value="Sialidases"/>
    <property type="match status" value="1"/>
</dbReference>
<gene>
    <name evidence="2" type="ORF">ACFPM7_18230</name>
</gene>
<feature type="chain" id="PRO_5045417469" evidence="1">
    <location>
        <begin position="38"/>
        <end position="397"/>
    </location>
</feature>
<dbReference type="Gene3D" id="2.120.10.10">
    <property type="match status" value="1"/>
</dbReference>
<dbReference type="EC" id="3.2.1.-" evidence="2"/>
<dbReference type="RefSeq" id="WP_378248842.1">
    <property type="nucleotide sequence ID" value="NZ_JBHSKF010000009.1"/>
</dbReference>
<dbReference type="InterPro" id="IPR036278">
    <property type="entry name" value="Sialidase_sf"/>
</dbReference>
<dbReference type="GO" id="GO:0016798">
    <property type="term" value="F:hydrolase activity, acting on glycosyl bonds"/>
    <property type="evidence" value="ECO:0007669"/>
    <property type="project" value="UniProtKB-KW"/>
</dbReference>
<protein>
    <submittedName>
        <fullName evidence="2">Sialidase family protein</fullName>
        <ecNumber evidence="2">3.2.1.-</ecNumber>
    </submittedName>
</protein>
<name>A0ABW0ETV8_9PSEU</name>
<keyword evidence="3" id="KW-1185">Reference proteome</keyword>
<keyword evidence="1" id="KW-0732">Signal</keyword>
<dbReference type="PANTHER" id="PTHR38792:SF3">
    <property type="entry name" value="BNR_ASP-BOX REPEAT DOMAIN PROTEIN (AFU_ORTHOLOGUE AFUA_7G06430)-RELATED"/>
    <property type="match status" value="1"/>
</dbReference>
<dbReference type="Proteomes" id="UP001596157">
    <property type="component" value="Unassembled WGS sequence"/>
</dbReference>
<accession>A0ABW0ETV8</accession>
<keyword evidence="2" id="KW-0326">Glycosidase</keyword>